<dbReference type="SUPFAM" id="SSF51126">
    <property type="entry name" value="Pectin lyase-like"/>
    <property type="match status" value="1"/>
</dbReference>
<evidence type="ECO:0008006" key="3">
    <source>
        <dbReference type="Google" id="ProtNLM"/>
    </source>
</evidence>
<protein>
    <recommendedName>
        <fullName evidence="3">Right handed beta helix domain-containing protein</fullName>
    </recommendedName>
</protein>
<gene>
    <name evidence="1" type="ORF">EZS28_017541</name>
</gene>
<dbReference type="PANTHER" id="PTHR11319">
    <property type="entry name" value="G PROTEIN-COUPLED RECEPTOR-RELATED"/>
    <property type="match status" value="1"/>
</dbReference>
<evidence type="ECO:0000313" key="2">
    <source>
        <dbReference type="Proteomes" id="UP000324800"/>
    </source>
</evidence>
<dbReference type="PANTHER" id="PTHR11319:SF35">
    <property type="entry name" value="OUTER MEMBRANE PROTEIN PMPC-RELATED"/>
    <property type="match status" value="1"/>
</dbReference>
<dbReference type="EMBL" id="SNRW01004584">
    <property type="protein sequence ID" value="KAA6386932.1"/>
    <property type="molecule type" value="Genomic_DNA"/>
</dbReference>
<proteinExistence type="predicted"/>
<dbReference type="Proteomes" id="UP000324800">
    <property type="component" value="Unassembled WGS sequence"/>
</dbReference>
<dbReference type="AlphaFoldDB" id="A0A5J4VWQ2"/>
<organism evidence="1 2">
    <name type="scientific">Streblomastix strix</name>
    <dbReference type="NCBI Taxonomy" id="222440"/>
    <lineage>
        <taxon>Eukaryota</taxon>
        <taxon>Metamonada</taxon>
        <taxon>Preaxostyla</taxon>
        <taxon>Oxymonadida</taxon>
        <taxon>Streblomastigidae</taxon>
        <taxon>Streblomastix</taxon>
    </lineage>
</organism>
<accession>A0A5J4VWQ2</accession>
<dbReference type="OrthoDB" id="10682473at2759"/>
<sequence length="342" mass="37285">MLTVDGQCQFIDCNAYSTAGGLYAFFYNSSSKLVLEDCLFRGCYSLHQSGGSYIYNQGALLVNRVIFENCSCDSDYSGGMDICIHGESIQCIINGTSFINCRGIRGGAYSGGAIYIDSGQSNEISTIHFISQTQILIENCSASWEGGGISCFLTYNSSQASFSNITFNNCSASGDGGGMYVNMSYNCEIELFEQCIFNNCIAQNGGAIYFEVIYCQKAQINSYDILIEGCQAISNITSGNPTGFGGAIFLAGFGDYDISSNGFNFRGVKTYNNAASNGGQSLFVVMAKLQEWCQYGDAGEYVKGNYSRACFRRRYTPFSAQAALDLRGTFIVKFEKKIQQKK</sequence>
<reference evidence="1 2" key="1">
    <citation type="submission" date="2019-03" db="EMBL/GenBank/DDBJ databases">
        <title>Single cell metagenomics reveals metabolic interactions within the superorganism composed of flagellate Streblomastix strix and complex community of Bacteroidetes bacteria on its surface.</title>
        <authorList>
            <person name="Treitli S.C."/>
            <person name="Kolisko M."/>
            <person name="Husnik F."/>
            <person name="Keeling P."/>
            <person name="Hampl V."/>
        </authorList>
    </citation>
    <scope>NUCLEOTIDE SEQUENCE [LARGE SCALE GENOMIC DNA]</scope>
    <source>
        <strain evidence="1">ST1C</strain>
    </source>
</reference>
<evidence type="ECO:0000313" key="1">
    <source>
        <dbReference type="EMBL" id="KAA6386932.1"/>
    </source>
</evidence>
<comment type="caution">
    <text evidence="1">The sequence shown here is derived from an EMBL/GenBank/DDBJ whole genome shotgun (WGS) entry which is preliminary data.</text>
</comment>
<name>A0A5J4VWQ2_9EUKA</name>
<dbReference type="InterPro" id="IPR011050">
    <property type="entry name" value="Pectin_lyase_fold/virulence"/>
</dbReference>